<dbReference type="PANTHER" id="PTHR32114:SF2">
    <property type="entry name" value="ABC TRANSPORTER ABCH.3"/>
    <property type="match status" value="1"/>
</dbReference>
<gene>
    <name evidence="7" type="ORF">CBR64_06470</name>
</gene>
<evidence type="ECO:0000313" key="7">
    <source>
        <dbReference type="EMBL" id="ARU51191.1"/>
    </source>
</evidence>
<feature type="domain" description="Rad50/SbcC-type AAA" evidence="6">
    <location>
        <begin position="5"/>
        <end position="194"/>
    </location>
</feature>
<evidence type="ECO:0000313" key="8">
    <source>
        <dbReference type="Proteomes" id="UP000196228"/>
    </source>
</evidence>
<dbReference type="Pfam" id="PF13558">
    <property type="entry name" value="SbcC_Walker_B"/>
    <property type="match status" value="1"/>
</dbReference>
<dbReference type="SUPFAM" id="SSF52540">
    <property type="entry name" value="P-loop containing nucleoside triphosphate hydrolases"/>
    <property type="match status" value="1"/>
</dbReference>
<dbReference type="InterPro" id="IPR027417">
    <property type="entry name" value="P-loop_NTPase"/>
</dbReference>
<feature type="region of interest" description="Disordered" evidence="5">
    <location>
        <begin position="607"/>
        <end position="641"/>
    </location>
</feature>
<proteinExistence type="inferred from homology"/>
<accession>A0A1Y0HSS6</accession>
<comment type="subunit">
    <text evidence="2">Heterodimer of SbcC and SbcD.</text>
</comment>
<dbReference type="KEGG" id="cceu:CBR64_06470"/>
<dbReference type="AlphaFoldDB" id="A0A1Y0HSS6"/>
<evidence type="ECO:0000256" key="1">
    <source>
        <dbReference type="ARBA" id="ARBA00006930"/>
    </source>
</evidence>
<reference evidence="7 8" key="1">
    <citation type="submission" date="2017-05" db="EMBL/GenBank/DDBJ databases">
        <authorList>
            <person name="Song R."/>
            <person name="Chenine A.L."/>
            <person name="Ruprecht R.M."/>
        </authorList>
    </citation>
    <scope>NUCLEOTIDE SEQUENCE [LARGE SCALE GENOMIC DNA]</scope>
    <source>
        <strain evidence="7 8">PSBB019</strain>
    </source>
</reference>
<name>A0A1Y0HSS6_CELCE</name>
<feature type="coiled-coil region" evidence="4">
    <location>
        <begin position="361"/>
        <end position="394"/>
    </location>
</feature>
<dbReference type="Gene3D" id="3.40.50.300">
    <property type="entry name" value="P-loop containing nucleotide triphosphate hydrolases"/>
    <property type="match status" value="2"/>
</dbReference>
<dbReference type="InterPro" id="IPR038729">
    <property type="entry name" value="Rad50/SbcC_AAA"/>
</dbReference>
<comment type="similarity">
    <text evidence="1">Belongs to the SMC family. SbcC subfamily.</text>
</comment>
<dbReference type="Proteomes" id="UP000196228">
    <property type="component" value="Chromosome"/>
</dbReference>
<dbReference type="GO" id="GO:0006302">
    <property type="term" value="P:double-strand break repair"/>
    <property type="evidence" value="ECO:0007669"/>
    <property type="project" value="InterPro"/>
</dbReference>
<evidence type="ECO:0000256" key="2">
    <source>
        <dbReference type="ARBA" id="ARBA00011322"/>
    </source>
</evidence>
<feature type="coiled-coil region" evidence="4">
    <location>
        <begin position="684"/>
        <end position="732"/>
    </location>
</feature>
<dbReference type="PANTHER" id="PTHR32114">
    <property type="entry name" value="ABC TRANSPORTER ABCH.3"/>
    <property type="match status" value="1"/>
</dbReference>
<keyword evidence="4" id="KW-0175">Coiled coil</keyword>
<dbReference type="OrthoDB" id="9795626at2"/>
<protein>
    <recommendedName>
        <fullName evidence="3">Nuclease SbcCD subunit C</fullName>
    </recommendedName>
</protein>
<organism evidence="7 8">
    <name type="scientific">Cellulosimicrobium cellulans</name>
    <name type="common">Arthrobacter luteus</name>
    <dbReference type="NCBI Taxonomy" id="1710"/>
    <lineage>
        <taxon>Bacteria</taxon>
        <taxon>Bacillati</taxon>
        <taxon>Actinomycetota</taxon>
        <taxon>Actinomycetes</taxon>
        <taxon>Micrococcales</taxon>
        <taxon>Promicromonosporaceae</taxon>
        <taxon>Cellulosimicrobium</taxon>
    </lineage>
</organism>
<dbReference type="GO" id="GO:0016887">
    <property type="term" value="F:ATP hydrolysis activity"/>
    <property type="evidence" value="ECO:0007669"/>
    <property type="project" value="InterPro"/>
</dbReference>
<dbReference type="EMBL" id="CP021383">
    <property type="protein sequence ID" value="ARU51191.1"/>
    <property type="molecule type" value="Genomic_DNA"/>
</dbReference>
<feature type="compositionally biased region" description="Basic and acidic residues" evidence="5">
    <location>
        <begin position="630"/>
        <end position="641"/>
    </location>
</feature>
<dbReference type="Pfam" id="PF13476">
    <property type="entry name" value="AAA_23"/>
    <property type="match status" value="1"/>
</dbReference>
<sequence length="1104" mass="115018">MHLHSLTFQAIGPFAGLHHVDLASLGASGIYLLDGPTGAGKSTIIDAIVFALYGKVASDAASDDRLRSAFAGPDVESFVDLVLEVPSGVYRVRRTPEYRRPKKRGTGTTTQQASVRLWRLAGVPSAEALAGVDGSPGELLSARLDEAGDEIRRIVGLDRRQLVQTVVLPQGEFATFLRAKPEDRAVLLQKVFGTELYHRAAVRLAELARAARARSDGARQGVRGAVERFTGAAGLVPDDARRLREAAQDDARLRRADEADVARAVADIGRGVADDARVEAGIAREAARPTGLDAADTAPPSPAPLDDGRVTVGDPAAPAAVIEEAAAPVAGVHALALARVAGLETEAEVLAEREVTANAALVAARDRLDAERALADAVERRARLRAEEARLAEEEPQVAVDRCRVDAATRAAVVAPAAQGLVRAERLLTAAHDRLALARTGAPAPLADADPTTLEALRADVATAGVRVTRLLPVGASLPARDREVADGRKDVVQAAEERARTLDELAARPRRREDLRLRLASLAETAATLGALQERALRARAVEEAARQAATLAVDEQAARAARTEAATVARAAVEQEARARAARIAGLAGELAAGLSAESPCPVCGGTDHPAPAPLADGHPSAQDVEDAERGRAEAERALHDASARVEVLAERLSARRRDAEGLTPDEAAERVAEVDALVAGARAAAHERADAERELDALDVATVALQQRAATLAEEIAGTTARLDELEAALGADRAEIRAEVAAAGPLVELADLPDALADEGGTRNPVAVLAVALEERLRTIDALADAGAAVAAAARAVEERTAELGALVERSGFADAAEALDAVLDEPVRLALARGVAEHEAACAATVAGLADPTLTDLPPDAEPDVAAARAGVAEAEATARAAGRRHELVARQAQAARVAAEGIGTTADDWDRARAAAEPVARMAALASGSGDNAHALTLATFVLVQRFEDVVAAANERLAEMSSGRYELVRSATREDVRAHKRGLAMKVLDHVTERERDPRTLSGGETFYVSLCLALGLADVVTAEAGGVELGTLFVDEGFGSLDPETLEAVLAALGRLRAGGRVVGVVSHVEALKQSIAERIEVRRVPGGGSTLTVRA</sequence>
<dbReference type="RefSeq" id="WP_087470242.1">
    <property type="nucleotide sequence ID" value="NZ_CP021383.1"/>
</dbReference>
<evidence type="ECO:0000256" key="5">
    <source>
        <dbReference type="SAM" id="MobiDB-lite"/>
    </source>
</evidence>
<evidence type="ECO:0000256" key="3">
    <source>
        <dbReference type="ARBA" id="ARBA00013368"/>
    </source>
</evidence>
<evidence type="ECO:0000259" key="6">
    <source>
        <dbReference type="Pfam" id="PF13476"/>
    </source>
</evidence>
<evidence type="ECO:0000256" key="4">
    <source>
        <dbReference type="SAM" id="Coils"/>
    </source>
</evidence>